<gene>
    <name evidence="2" type="primary">LOC105851516</name>
</gene>
<evidence type="ECO:0000313" key="1">
    <source>
        <dbReference type="Proteomes" id="UP000087171"/>
    </source>
</evidence>
<dbReference type="RefSeq" id="XP_027191764.1">
    <property type="nucleotide sequence ID" value="XM_027335963.1"/>
</dbReference>
<protein>
    <submittedName>
        <fullName evidence="2">Uncharacterized protein LOC105851516 isoform X2</fullName>
    </submittedName>
</protein>
<accession>A0A3Q7XE37</accession>
<sequence length="148" mass="16777">MEAIGRPKHFGCVKAIGGGVVIQQYFGPNSRPSSTSPIMSNQIETIKAKLTKVQNANAQVPKPIDEVTAVGQAPYNFIQWPKRLLQLVSNKAIEVSKKDDIPSKRLNFQLNYVEQLMSENDPTYPQVHIQKKMYEDKRNCYLAPYLKK</sequence>
<dbReference type="PANTHER" id="PTHR33018:SF34">
    <property type="entry name" value="OS02G0472350 PROTEIN"/>
    <property type="match status" value="1"/>
</dbReference>
<dbReference type="PANTHER" id="PTHR33018">
    <property type="entry name" value="OS10G0338966 PROTEIN-RELATED"/>
    <property type="match status" value="1"/>
</dbReference>
<reference evidence="1" key="1">
    <citation type="journal article" date="2013" name="Nat. Biotechnol.">
        <title>Draft genome sequence of chickpea (Cicer arietinum) provides a resource for trait improvement.</title>
        <authorList>
            <person name="Varshney R.K."/>
            <person name="Song C."/>
            <person name="Saxena R.K."/>
            <person name="Azam S."/>
            <person name="Yu S."/>
            <person name="Sharpe A.G."/>
            <person name="Cannon S."/>
            <person name="Baek J."/>
            <person name="Rosen B.D."/>
            <person name="Tar'an B."/>
            <person name="Millan T."/>
            <person name="Zhang X."/>
            <person name="Ramsay L.D."/>
            <person name="Iwata A."/>
            <person name="Wang Y."/>
            <person name="Nelson W."/>
            <person name="Farmer A.D."/>
            <person name="Gaur P.M."/>
            <person name="Soderlund C."/>
            <person name="Penmetsa R.V."/>
            <person name="Xu C."/>
            <person name="Bharti A.K."/>
            <person name="He W."/>
            <person name="Winter P."/>
            <person name="Zhao S."/>
            <person name="Hane J.K."/>
            <person name="Carrasquilla-Garcia N."/>
            <person name="Condie J.A."/>
            <person name="Upadhyaya H.D."/>
            <person name="Luo M.C."/>
            <person name="Thudi M."/>
            <person name="Gowda C.L."/>
            <person name="Singh N.P."/>
            <person name="Lichtenzveig J."/>
            <person name="Gali K.K."/>
            <person name="Rubio J."/>
            <person name="Nadarajan N."/>
            <person name="Dolezel J."/>
            <person name="Bansal K.C."/>
            <person name="Xu X."/>
            <person name="Edwards D."/>
            <person name="Zhang G."/>
            <person name="Kahl G."/>
            <person name="Gil J."/>
            <person name="Singh K.B."/>
            <person name="Datta S.K."/>
            <person name="Jackson S.A."/>
            <person name="Wang J."/>
            <person name="Cook D.R."/>
        </authorList>
    </citation>
    <scope>NUCLEOTIDE SEQUENCE [LARGE SCALE GENOMIC DNA]</scope>
    <source>
        <strain evidence="1">cv. CDC Frontier</strain>
    </source>
</reference>
<dbReference type="Proteomes" id="UP000087171">
    <property type="component" value="Chromosome Ca1"/>
</dbReference>
<name>A0A3Q7XE37_CICAR</name>
<proteinExistence type="predicted"/>
<keyword evidence="1" id="KW-1185">Reference proteome</keyword>
<reference evidence="2" key="2">
    <citation type="submission" date="2025-08" db="UniProtKB">
        <authorList>
            <consortium name="RefSeq"/>
        </authorList>
    </citation>
    <scope>IDENTIFICATION</scope>
    <source>
        <tissue evidence="2">Etiolated seedlings</tissue>
    </source>
</reference>
<evidence type="ECO:0000313" key="2">
    <source>
        <dbReference type="RefSeq" id="XP_027191764.1"/>
    </source>
</evidence>
<dbReference type="AlphaFoldDB" id="A0A3Q7XE37"/>
<organism evidence="1 2">
    <name type="scientific">Cicer arietinum</name>
    <name type="common">Chickpea</name>
    <name type="synonym">Garbanzo</name>
    <dbReference type="NCBI Taxonomy" id="3827"/>
    <lineage>
        <taxon>Eukaryota</taxon>
        <taxon>Viridiplantae</taxon>
        <taxon>Streptophyta</taxon>
        <taxon>Embryophyta</taxon>
        <taxon>Tracheophyta</taxon>
        <taxon>Spermatophyta</taxon>
        <taxon>Magnoliopsida</taxon>
        <taxon>eudicotyledons</taxon>
        <taxon>Gunneridae</taxon>
        <taxon>Pentapetalae</taxon>
        <taxon>rosids</taxon>
        <taxon>fabids</taxon>
        <taxon>Fabales</taxon>
        <taxon>Fabaceae</taxon>
        <taxon>Papilionoideae</taxon>
        <taxon>50 kb inversion clade</taxon>
        <taxon>NPAAA clade</taxon>
        <taxon>Hologalegina</taxon>
        <taxon>IRL clade</taxon>
        <taxon>Cicereae</taxon>
        <taxon>Cicer</taxon>
    </lineage>
</organism>